<evidence type="ECO:0000313" key="2">
    <source>
        <dbReference type="EMBL" id="CAK9067354.1"/>
    </source>
</evidence>
<protein>
    <submittedName>
        <fullName evidence="2">Uncharacterized protein</fullName>
    </submittedName>
</protein>
<gene>
    <name evidence="2" type="ORF">CCMP2556_LOCUS33093</name>
</gene>
<keyword evidence="1" id="KW-0812">Transmembrane</keyword>
<reference evidence="2 3" key="1">
    <citation type="submission" date="2024-02" db="EMBL/GenBank/DDBJ databases">
        <authorList>
            <person name="Chen Y."/>
            <person name="Shah S."/>
            <person name="Dougan E. K."/>
            <person name="Thang M."/>
            <person name="Chan C."/>
        </authorList>
    </citation>
    <scope>NUCLEOTIDE SEQUENCE [LARGE SCALE GENOMIC DNA]</scope>
</reference>
<dbReference type="InterPro" id="IPR027417">
    <property type="entry name" value="P-loop_NTPase"/>
</dbReference>
<accession>A0ABP0NX21</accession>
<keyword evidence="3" id="KW-1185">Reference proteome</keyword>
<name>A0ABP0NX21_9DINO</name>
<feature type="transmembrane region" description="Helical" evidence="1">
    <location>
        <begin position="20"/>
        <end position="44"/>
    </location>
</feature>
<proteinExistence type="predicted"/>
<keyword evidence="1" id="KW-0472">Membrane</keyword>
<comment type="caution">
    <text evidence="2">The sequence shown here is derived from an EMBL/GenBank/DDBJ whole genome shotgun (WGS) entry which is preliminary data.</text>
</comment>
<evidence type="ECO:0000256" key="1">
    <source>
        <dbReference type="SAM" id="Phobius"/>
    </source>
</evidence>
<dbReference type="EMBL" id="CAXAMN010022206">
    <property type="protein sequence ID" value="CAK9067354.1"/>
    <property type="molecule type" value="Genomic_DNA"/>
</dbReference>
<dbReference type="Proteomes" id="UP001642484">
    <property type="component" value="Unassembled WGS sequence"/>
</dbReference>
<dbReference type="Gene3D" id="3.40.50.300">
    <property type="entry name" value="P-loop containing nucleotide triphosphate hydrolases"/>
    <property type="match status" value="1"/>
</dbReference>
<keyword evidence="1" id="KW-1133">Transmembrane helix</keyword>
<sequence>MQVEAMKWLEMRLNSESRTGFFVITGTPGIGKSIFLAYMAGFLAEKNYDIVIQRGQEWWSRTGGEIAAHGEEKPLNFLKRAETVLLFDPIGGENKTALQNRDRGCTMIFHIAKQVKLPFCIQSATGA</sequence>
<evidence type="ECO:0000313" key="3">
    <source>
        <dbReference type="Proteomes" id="UP001642484"/>
    </source>
</evidence>
<dbReference type="SUPFAM" id="SSF52540">
    <property type="entry name" value="P-loop containing nucleoside triphosphate hydrolases"/>
    <property type="match status" value="1"/>
</dbReference>
<organism evidence="2 3">
    <name type="scientific">Durusdinium trenchii</name>
    <dbReference type="NCBI Taxonomy" id="1381693"/>
    <lineage>
        <taxon>Eukaryota</taxon>
        <taxon>Sar</taxon>
        <taxon>Alveolata</taxon>
        <taxon>Dinophyceae</taxon>
        <taxon>Suessiales</taxon>
        <taxon>Symbiodiniaceae</taxon>
        <taxon>Durusdinium</taxon>
    </lineage>
</organism>